<accession>A0ABR3Y6T4</accession>
<dbReference type="EMBL" id="JAVDPF010000005">
    <property type="protein sequence ID" value="KAL1883552.1"/>
    <property type="molecule type" value="Genomic_DNA"/>
</dbReference>
<organism evidence="1 2">
    <name type="scientific">Paecilomyces lecythidis</name>
    <dbReference type="NCBI Taxonomy" id="3004212"/>
    <lineage>
        <taxon>Eukaryota</taxon>
        <taxon>Fungi</taxon>
        <taxon>Dikarya</taxon>
        <taxon>Ascomycota</taxon>
        <taxon>Pezizomycotina</taxon>
        <taxon>Eurotiomycetes</taxon>
        <taxon>Eurotiomycetidae</taxon>
        <taxon>Eurotiales</taxon>
        <taxon>Thermoascaceae</taxon>
        <taxon>Paecilomyces</taxon>
    </lineage>
</organism>
<reference evidence="1 2" key="1">
    <citation type="journal article" date="2024" name="IMA Fungus">
        <title>IMA Genome - F19 : A genome assembly and annotation guide to empower mycologists, including annotated draft genome sequences of Ceratocystis pirilliformis, Diaporthe australafricana, Fusarium ophioides, Paecilomyces lecythidis, and Sporothrix stenoceras.</title>
        <authorList>
            <person name="Aylward J."/>
            <person name="Wilson A.M."/>
            <person name="Visagie C.M."/>
            <person name="Spraker J."/>
            <person name="Barnes I."/>
            <person name="Buitendag C."/>
            <person name="Ceriani C."/>
            <person name="Del Mar Angel L."/>
            <person name="du Plessis D."/>
            <person name="Fuchs T."/>
            <person name="Gasser K."/>
            <person name="Kramer D."/>
            <person name="Li W."/>
            <person name="Munsamy K."/>
            <person name="Piso A."/>
            <person name="Price J.L."/>
            <person name="Sonnekus B."/>
            <person name="Thomas C."/>
            <person name="van der Nest A."/>
            <person name="van Dijk A."/>
            <person name="van Heerden A."/>
            <person name="van Vuuren N."/>
            <person name="Yilmaz N."/>
            <person name="Duong T.A."/>
            <person name="van der Merwe N.A."/>
            <person name="Wingfield M.J."/>
            <person name="Wingfield B.D."/>
        </authorList>
    </citation>
    <scope>NUCLEOTIDE SEQUENCE [LARGE SCALE GENOMIC DNA]</scope>
    <source>
        <strain evidence="1 2">CMW 18167</strain>
    </source>
</reference>
<comment type="caution">
    <text evidence="1">The sequence shown here is derived from an EMBL/GenBank/DDBJ whole genome shotgun (WGS) entry which is preliminary data.</text>
</comment>
<sequence>MEPFPIRAVLAFHQMNPDLPQHQHGLVFWLIHHLYRDFNLNEQFWDREQYPHSRQGALKHMKKIVLGKLFKACENFYAPFPSTPARERGTELIEAVLVWFLEFEKPAPIISVKDIPRKDLWWRMRHIFGVDVQLSEDADFAGNEALFEFDWRLRNQTTLSEGSS</sequence>
<gene>
    <name evidence="1" type="ORF">Plec18167_002558</name>
</gene>
<name>A0ABR3Y6T4_9EURO</name>
<protein>
    <submittedName>
        <fullName evidence="1">Uncharacterized protein</fullName>
    </submittedName>
</protein>
<dbReference type="Proteomes" id="UP001583193">
    <property type="component" value="Unassembled WGS sequence"/>
</dbReference>
<proteinExistence type="predicted"/>
<evidence type="ECO:0000313" key="1">
    <source>
        <dbReference type="EMBL" id="KAL1883552.1"/>
    </source>
</evidence>
<keyword evidence="2" id="KW-1185">Reference proteome</keyword>
<evidence type="ECO:0000313" key="2">
    <source>
        <dbReference type="Proteomes" id="UP001583193"/>
    </source>
</evidence>